<dbReference type="InterPro" id="IPR011012">
    <property type="entry name" value="Longin-like_dom_sf"/>
</dbReference>
<dbReference type="GO" id="GO:0005484">
    <property type="term" value="F:SNAP receptor activity"/>
    <property type="evidence" value="ECO:0007669"/>
    <property type="project" value="InterPro"/>
</dbReference>
<evidence type="ECO:0000256" key="14">
    <source>
        <dbReference type="PROSITE-ProRule" id="PRU00290"/>
    </source>
</evidence>
<feature type="domain" description="Longin" evidence="16">
    <location>
        <begin position="6"/>
        <end position="118"/>
    </location>
</feature>
<sequence>MILLTMIARITDGLPLAASLQEEDRAPNLQEYQSKAKQLFRRLNVSSPSRCSLESGPYIFHYLMDRGICYLILVEKNFSKRLAFAFLDDIQAEFVNQYGAKVESVTRPYHFIEFEQYIKKARKNYTDSRASRNLSQIGVELQDVQRIMVENMDEVLARGESLTALDDKASHLSSLSKKYRDDAAYLNLRSVYAKYAVFCIVLLLLFAYVYFKFLW</sequence>
<dbReference type="GO" id="GO:0006888">
    <property type="term" value="P:endoplasmic reticulum to Golgi vesicle-mediated transport"/>
    <property type="evidence" value="ECO:0007669"/>
    <property type="project" value="InterPro"/>
</dbReference>
<evidence type="ECO:0000256" key="7">
    <source>
        <dbReference type="ARBA" id="ARBA00022927"/>
    </source>
</evidence>
<evidence type="ECO:0000256" key="8">
    <source>
        <dbReference type="ARBA" id="ARBA00022989"/>
    </source>
</evidence>
<dbReference type="Gene3D" id="3.30.450.50">
    <property type="entry name" value="Longin domain"/>
    <property type="match status" value="1"/>
</dbReference>
<dbReference type="WBParaSite" id="maker-uti_cns_0045966-snap-gene-0.4-mRNA-1">
    <property type="protein sequence ID" value="maker-uti_cns_0045966-snap-gene-0.4-mRNA-1"/>
    <property type="gene ID" value="maker-uti_cns_0045966-snap-gene-0.4"/>
</dbReference>
<evidence type="ECO:0000256" key="11">
    <source>
        <dbReference type="ARBA" id="ARBA00023136"/>
    </source>
</evidence>
<comment type="function">
    <text evidence="12">SNARE involved in targeting and fusion of ER-derived transport vesicles with the Golgi complex as well as Golgi-derived retrograde transport vesicles with the ER.</text>
</comment>
<keyword evidence="5 15" id="KW-0812">Transmembrane</keyword>
<dbReference type="Proteomes" id="UP000095280">
    <property type="component" value="Unplaced"/>
</dbReference>
<evidence type="ECO:0000256" key="5">
    <source>
        <dbReference type="ARBA" id="ARBA00022692"/>
    </source>
</evidence>
<evidence type="ECO:0000256" key="9">
    <source>
        <dbReference type="ARBA" id="ARBA00023034"/>
    </source>
</evidence>
<evidence type="ECO:0000256" key="6">
    <source>
        <dbReference type="ARBA" id="ARBA00022824"/>
    </source>
</evidence>
<dbReference type="SUPFAM" id="SSF64356">
    <property type="entry name" value="SNARE-like"/>
    <property type="match status" value="1"/>
</dbReference>
<dbReference type="STRING" id="282301.A0A1I8G0W2"/>
<keyword evidence="11 15" id="KW-0472">Membrane</keyword>
<evidence type="ECO:0000313" key="19">
    <source>
        <dbReference type="WBParaSite" id="maker-uti_cns_0000551-snap-gene-0.3-mRNA-1"/>
    </source>
</evidence>
<dbReference type="InterPro" id="IPR044565">
    <property type="entry name" value="Sec22"/>
</dbReference>
<dbReference type="PROSITE" id="PS50859">
    <property type="entry name" value="LONGIN"/>
    <property type="match status" value="1"/>
</dbReference>
<dbReference type="PROSITE" id="PS50892">
    <property type="entry name" value="V_SNARE"/>
    <property type="match status" value="1"/>
</dbReference>
<dbReference type="GO" id="GO:0005794">
    <property type="term" value="C:Golgi apparatus"/>
    <property type="evidence" value="ECO:0007669"/>
    <property type="project" value="UniProtKB-SubCell"/>
</dbReference>
<reference evidence="19 20" key="1">
    <citation type="submission" date="2016-11" db="UniProtKB">
        <authorList>
            <consortium name="WormBaseParasite"/>
        </authorList>
    </citation>
    <scope>IDENTIFICATION</scope>
</reference>
<dbReference type="AlphaFoldDB" id="A0A1I8G0W2"/>
<keyword evidence="7" id="KW-0653">Protein transport</keyword>
<dbReference type="PANTHER" id="PTHR45837">
    <property type="entry name" value="VESICLE-TRAFFICKING PROTEIN SEC22B"/>
    <property type="match status" value="1"/>
</dbReference>
<dbReference type="SMART" id="SM01270">
    <property type="entry name" value="Longin"/>
    <property type="match status" value="1"/>
</dbReference>
<evidence type="ECO:0000313" key="20">
    <source>
        <dbReference type="WBParaSite" id="maker-uti_cns_0045966-snap-gene-0.4-mRNA-1"/>
    </source>
</evidence>
<dbReference type="Pfam" id="PF00957">
    <property type="entry name" value="Synaptobrevin"/>
    <property type="match status" value="1"/>
</dbReference>
<dbReference type="CDD" id="cd14824">
    <property type="entry name" value="Longin"/>
    <property type="match status" value="1"/>
</dbReference>
<evidence type="ECO:0000256" key="15">
    <source>
        <dbReference type="SAM" id="Phobius"/>
    </source>
</evidence>
<feature type="domain" description="V-SNARE coiled-coil homology" evidence="17">
    <location>
        <begin position="133"/>
        <end position="193"/>
    </location>
</feature>
<name>A0A1I8G0W2_9PLAT</name>
<keyword evidence="18" id="KW-1185">Reference proteome</keyword>
<keyword evidence="6" id="KW-0256">Endoplasmic reticulum</keyword>
<keyword evidence="9" id="KW-0333">Golgi apparatus</keyword>
<proteinExistence type="inferred from homology"/>
<dbReference type="WBParaSite" id="maker-uti_cns_0000551-snap-gene-0.3-mRNA-1">
    <property type="protein sequence ID" value="maker-uti_cns_0000551-snap-gene-0.3-mRNA-1"/>
    <property type="gene ID" value="maker-uti_cns_0000551-snap-gene-0.3"/>
</dbReference>
<evidence type="ECO:0000256" key="4">
    <source>
        <dbReference type="ARBA" id="ARBA00022448"/>
    </source>
</evidence>
<evidence type="ECO:0000256" key="13">
    <source>
        <dbReference type="ARBA" id="ARBA00024188"/>
    </source>
</evidence>
<comment type="subcellular location">
    <subcellularLocation>
        <location evidence="1">Endoplasmic reticulum membrane</location>
        <topology evidence="1">Single-pass type IV membrane protein</topology>
    </subcellularLocation>
    <subcellularLocation>
        <location evidence="13">Golgi apparatus</location>
        <location evidence="13">cis-Golgi network membrane</location>
    </subcellularLocation>
    <subcellularLocation>
        <location evidence="2">Melanosome</location>
    </subcellularLocation>
</comment>
<evidence type="ECO:0000256" key="10">
    <source>
        <dbReference type="ARBA" id="ARBA00023054"/>
    </source>
</evidence>
<dbReference type="GO" id="GO:0006890">
    <property type="term" value="P:retrograde vesicle-mediated transport, Golgi to endoplasmic reticulum"/>
    <property type="evidence" value="ECO:0007669"/>
    <property type="project" value="InterPro"/>
</dbReference>
<evidence type="ECO:0000313" key="18">
    <source>
        <dbReference type="Proteomes" id="UP000095280"/>
    </source>
</evidence>
<dbReference type="Pfam" id="PF13774">
    <property type="entry name" value="Longin"/>
    <property type="match status" value="1"/>
</dbReference>
<comment type="similarity">
    <text evidence="3">Belongs to the synaptobrevin family.</text>
</comment>
<keyword evidence="10 14" id="KW-0175">Coiled coil</keyword>
<dbReference type="GO" id="GO:0005789">
    <property type="term" value="C:endoplasmic reticulum membrane"/>
    <property type="evidence" value="ECO:0007669"/>
    <property type="project" value="UniProtKB-SubCell"/>
</dbReference>
<evidence type="ECO:0000256" key="2">
    <source>
        <dbReference type="ARBA" id="ARBA00004223"/>
    </source>
</evidence>
<organism evidence="18 19">
    <name type="scientific">Macrostomum lignano</name>
    <dbReference type="NCBI Taxonomy" id="282301"/>
    <lineage>
        <taxon>Eukaryota</taxon>
        <taxon>Metazoa</taxon>
        <taxon>Spiralia</taxon>
        <taxon>Lophotrochozoa</taxon>
        <taxon>Platyhelminthes</taxon>
        <taxon>Rhabditophora</taxon>
        <taxon>Macrostomorpha</taxon>
        <taxon>Macrostomida</taxon>
        <taxon>Macrostomidae</taxon>
        <taxon>Macrostomum</taxon>
    </lineage>
</organism>
<evidence type="ECO:0000259" key="17">
    <source>
        <dbReference type="PROSITE" id="PS50892"/>
    </source>
</evidence>
<accession>A0A1I8G0W2</accession>
<evidence type="ECO:0000256" key="12">
    <source>
        <dbReference type="ARBA" id="ARBA00024173"/>
    </source>
</evidence>
<dbReference type="CDD" id="cd15866">
    <property type="entry name" value="R-SNARE_SEC22"/>
    <property type="match status" value="1"/>
</dbReference>
<keyword evidence="8 15" id="KW-1133">Transmembrane helix</keyword>
<protein>
    <submittedName>
        <fullName evidence="19 20">Vesicle-trafficking protein SEC22b</fullName>
    </submittedName>
</protein>
<dbReference type="InterPro" id="IPR010908">
    <property type="entry name" value="Longin_dom"/>
</dbReference>
<evidence type="ECO:0000256" key="3">
    <source>
        <dbReference type="ARBA" id="ARBA00008025"/>
    </source>
</evidence>
<dbReference type="GO" id="GO:0015031">
    <property type="term" value="P:protein transport"/>
    <property type="evidence" value="ECO:0007669"/>
    <property type="project" value="UniProtKB-KW"/>
</dbReference>
<evidence type="ECO:0000256" key="1">
    <source>
        <dbReference type="ARBA" id="ARBA00004163"/>
    </source>
</evidence>
<keyword evidence="4" id="KW-0813">Transport</keyword>
<dbReference type="Gene3D" id="1.20.5.110">
    <property type="match status" value="1"/>
</dbReference>
<dbReference type="SUPFAM" id="SSF58038">
    <property type="entry name" value="SNARE fusion complex"/>
    <property type="match status" value="1"/>
</dbReference>
<dbReference type="InterPro" id="IPR042855">
    <property type="entry name" value="V_SNARE_CC"/>
</dbReference>
<evidence type="ECO:0000259" key="16">
    <source>
        <dbReference type="PROSITE" id="PS50859"/>
    </source>
</evidence>
<dbReference type="OrthoDB" id="1719357at2759"/>
<feature type="transmembrane region" description="Helical" evidence="15">
    <location>
        <begin position="192"/>
        <end position="211"/>
    </location>
</feature>